<keyword evidence="3" id="KW-0560">Oxidoreductase</keyword>
<evidence type="ECO:0000313" key="8">
    <source>
        <dbReference type="Proteomes" id="UP000625711"/>
    </source>
</evidence>
<comment type="cofactor">
    <cofactor evidence="1">
        <name>L-ascorbate</name>
        <dbReference type="ChEBI" id="CHEBI:38290"/>
    </cofactor>
</comment>
<dbReference type="AlphaFoldDB" id="A0A834IR67"/>
<dbReference type="GO" id="GO:0005506">
    <property type="term" value="F:iron ion binding"/>
    <property type="evidence" value="ECO:0007669"/>
    <property type="project" value="InterPro"/>
</dbReference>
<evidence type="ECO:0000259" key="6">
    <source>
        <dbReference type="SMART" id="SM00702"/>
    </source>
</evidence>
<evidence type="ECO:0000256" key="5">
    <source>
        <dbReference type="SAM" id="Phobius"/>
    </source>
</evidence>
<gene>
    <name evidence="7" type="ORF">GWI33_008376</name>
</gene>
<dbReference type="OrthoDB" id="427071at2759"/>
<evidence type="ECO:0000256" key="4">
    <source>
        <dbReference type="SAM" id="MobiDB-lite"/>
    </source>
</evidence>
<evidence type="ECO:0000256" key="3">
    <source>
        <dbReference type="ARBA" id="ARBA00023002"/>
    </source>
</evidence>
<dbReference type="GO" id="GO:0031418">
    <property type="term" value="F:L-ascorbic acid binding"/>
    <property type="evidence" value="ECO:0007669"/>
    <property type="project" value="InterPro"/>
</dbReference>
<protein>
    <recommendedName>
        <fullName evidence="6">Prolyl 4-hydroxylase alpha subunit domain-containing protein</fullName>
    </recommendedName>
</protein>
<feature type="transmembrane region" description="Helical" evidence="5">
    <location>
        <begin position="44"/>
        <end position="62"/>
    </location>
</feature>
<feature type="domain" description="Prolyl 4-hydroxylase alpha subunit" evidence="6">
    <location>
        <begin position="105"/>
        <end position="304"/>
    </location>
</feature>
<name>A0A834IR67_RHYFE</name>
<keyword evidence="8" id="KW-1185">Reference proteome</keyword>
<proteinExistence type="predicted"/>
<keyword evidence="5" id="KW-0472">Membrane</keyword>
<feature type="region of interest" description="Disordered" evidence="4">
    <location>
        <begin position="1"/>
        <end position="32"/>
    </location>
</feature>
<dbReference type="InterPro" id="IPR044862">
    <property type="entry name" value="Pro_4_hyd_alph_FE2OG_OXY"/>
</dbReference>
<reference evidence="7" key="1">
    <citation type="submission" date="2020-08" db="EMBL/GenBank/DDBJ databases">
        <title>Genome sequencing and assembly of the red palm weevil Rhynchophorus ferrugineus.</title>
        <authorList>
            <person name="Dias G.B."/>
            <person name="Bergman C.M."/>
            <person name="Manee M."/>
        </authorList>
    </citation>
    <scope>NUCLEOTIDE SEQUENCE</scope>
    <source>
        <strain evidence="7">AA-2017</strain>
        <tissue evidence="7">Whole larva</tissue>
    </source>
</reference>
<dbReference type="GO" id="GO:0016020">
    <property type="term" value="C:membrane"/>
    <property type="evidence" value="ECO:0007669"/>
    <property type="project" value="TreeGrafter"/>
</dbReference>
<dbReference type="Proteomes" id="UP000625711">
    <property type="component" value="Unassembled WGS sequence"/>
</dbReference>
<dbReference type="Gene3D" id="2.60.120.620">
    <property type="entry name" value="q2cbj1_9rhob like domain"/>
    <property type="match status" value="1"/>
</dbReference>
<dbReference type="GO" id="GO:0016705">
    <property type="term" value="F:oxidoreductase activity, acting on paired donors, with incorporation or reduction of molecular oxygen"/>
    <property type="evidence" value="ECO:0007669"/>
    <property type="project" value="InterPro"/>
</dbReference>
<organism evidence="7 8">
    <name type="scientific">Rhynchophorus ferrugineus</name>
    <name type="common">Red palm weevil</name>
    <name type="synonym">Curculio ferrugineus</name>
    <dbReference type="NCBI Taxonomy" id="354439"/>
    <lineage>
        <taxon>Eukaryota</taxon>
        <taxon>Metazoa</taxon>
        <taxon>Ecdysozoa</taxon>
        <taxon>Arthropoda</taxon>
        <taxon>Hexapoda</taxon>
        <taxon>Insecta</taxon>
        <taxon>Pterygota</taxon>
        <taxon>Neoptera</taxon>
        <taxon>Endopterygota</taxon>
        <taxon>Coleoptera</taxon>
        <taxon>Polyphaga</taxon>
        <taxon>Cucujiformia</taxon>
        <taxon>Curculionidae</taxon>
        <taxon>Dryophthorinae</taxon>
        <taxon>Rhynchophorus</taxon>
    </lineage>
</organism>
<evidence type="ECO:0000256" key="1">
    <source>
        <dbReference type="ARBA" id="ARBA00001961"/>
    </source>
</evidence>
<evidence type="ECO:0000313" key="7">
    <source>
        <dbReference type="EMBL" id="KAF7278472.1"/>
    </source>
</evidence>
<dbReference type="PANTHER" id="PTHR14650:SF1">
    <property type="entry name" value="2-OXOGLUTARATE AND IRON-DEPENDENT OXYGENASE DOMAIN-CONTAINING PROTEIN 3"/>
    <property type="match status" value="1"/>
</dbReference>
<dbReference type="PANTHER" id="PTHR14650">
    <property type="entry name" value="PROLYL HYDROXYLASE-RELATED"/>
    <property type="match status" value="1"/>
</dbReference>
<dbReference type="InterPro" id="IPR039210">
    <property type="entry name" value="OGFOD3"/>
</dbReference>
<sequence>MVSDIKNRKKQLNNDEGKNNKEINSKEPIAPKYGPMPKHTSVRVFSRGIVIVGVLVYVWYFSKGGRESILAKHDVQYQGRGQNVECNKDYLREIQRFTNCVPKKCGRFVNDRIITDYEADVLQWFAKRGMAKTEVSGGVTIIDLHSGTMSYKDGFINFHTSKKNNFITPIDLKTYKSVRQKIQAAVAQSFGIDPDHLYLTHPTFFSKLTYKDAVTLHDEYWHVHVDKYAYKSFHYTTLLYLNNYNINFKGGRFMFVNDFNEPTKNITIEPRKGRVSMFTSGAENPHFVERVTEGERFAITISFTCDPSKSINDPTFKDDN</sequence>
<accession>A0A834IR67</accession>
<dbReference type="EMBL" id="JAACXV010000399">
    <property type="protein sequence ID" value="KAF7278472.1"/>
    <property type="molecule type" value="Genomic_DNA"/>
</dbReference>
<keyword evidence="5" id="KW-1133">Transmembrane helix</keyword>
<dbReference type="GO" id="GO:0051213">
    <property type="term" value="F:dioxygenase activity"/>
    <property type="evidence" value="ECO:0007669"/>
    <property type="project" value="UniProtKB-KW"/>
</dbReference>
<evidence type="ECO:0000256" key="2">
    <source>
        <dbReference type="ARBA" id="ARBA00022964"/>
    </source>
</evidence>
<keyword evidence="2" id="KW-0223">Dioxygenase</keyword>
<dbReference type="InterPro" id="IPR006620">
    <property type="entry name" value="Pro_4_hyd_alph"/>
</dbReference>
<dbReference type="Pfam" id="PF13640">
    <property type="entry name" value="2OG-FeII_Oxy_3"/>
    <property type="match status" value="1"/>
</dbReference>
<comment type="caution">
    <text evidence="7">The sequence shown here is derived from an EMBL/GenBank/DDBJ whole genome shotgun (WGS) entry which is preliminary data.</text>
</comment>
<feature type="compositionally biased region" description="Basic and acidic residues" evidence="4">
    <location>
        <begin position="12"/>
        <end position="25"/>
    </location>
</feature>
<keyword evidence="5" id="KW-0812">Transmembrane</keyword>
<dbReference type="SMART" id="SM00702">
    <property type="entry name" value="P4Hc"/>
    <property type="match status" value="1"/>
</dbReference>